<dbReference type="EMBL" id="LYPA01000047">
    <property type="protein sequence ID" value="OBR66338.1"/>
    <property type="molecule type" value="Genomic_DNA"/>
</dbReference>
<dbReference type="AlphaFoldDB" id="A0A1A5YLC2"/>
<comment type="caution">
    <text evidence="1">The sequence shown here is derived from an EMBL/GenBank/DDBJ whole genome shotgun (WGS) entry which is preliminary data.</text>
</comment>
<keyword evidence="2" id="KW-1185">Reference proteome</keyword>
<dbReference type="Proteomes" id="UP000092024">
    <property type="component" value="Unassembled WGS sequence"/>
</dbReference>
<accession>A0A1A5YLC2</accession>
<protein>
    <submittedName>
        <fullName evidence="1">Uncharacterized protein</fullName>
    </submittedName>
</protein>
<dbReference type="STRING" id="1844972.A7K91_24265"/>
<organism evidence="1 2">
    <name type="scientific">Paenibacillus oryzae</name>
    <dbReference type="NCBI Taxonomy" id="1844972"/>
    <lineage>
        <taxon>Bacteria</taxon>
        <taxon>Bacillati</taxon>
        <taxon>Bacillota</taxon>
        <taxon>Bacilli</taxon>
        <taxon>Bacillales</taxon>
        <taxon>Paenibacillaceae</taxon>
        <taxon>Paenibacillus</taxon>
    </lineage>
</organism>
<gene>
    <name evidence="1" type="ORF">A7K91_24265</name>
</gene>
<reference evidence="1 2" key="1">
    <citation type="submission" date="2016-05" db="EMBL/GenBank/DDBJ databases">
        <title>Paenibacillus oryzae. sp. nov., isolated from the rice root.</title>
        <authorList>
            <person name="Zhang J."/>
            <person name="Zhang X."/>
        </authorList>
    </citation>
    <scope>NUCLEOTIDE SEQUENCE [LARGE SCALE GENOMIC DNA]</scope>
    <source>
        <strain evidence="1 2">1DrF-4</strain>
    </source>
</reference>
<dbReference type="OrthoDB" id="2889126at2"/>
<name>A0A1A5YLC2_9BACL</name>
<proteinExistence type="predicted"/>
<sequence length="81" mass="9332">MMHPFQNTWPYETVMGDIYVSKCPFCDAENVLLPLKPSELQVIAEGKKKRLVFPCCRNVLTIIDTDRDYLLSDIALRNNKA</sequence>
<evidence type="ECO:0000313" key="1">
    <source>
        <dbReference type="EMBL" id="OBR66338.1"/>
    </source>
</evidence>
<evidence type="ECO:0000313" key="2">
    <source>
        <dbReference type="Proteomes" id="UP000092024"/>
    </source>
</evidence>